<comment type="catalytic activity">
    <reaction evidence="1">
        <text>Hydrolysis of terminal non-reducing beta-D-galactose residues in beta-D-galactosides.</text>
        <dbReference type="EC" id="3.2.1.23"/>
    </reaction>
</comment>
<dbReference type="InterPro" id="IPR001944">
    <property type="entry name" value="Glycoside_Hdrlase_35"/>
</dbReference>
<dbReference type="AlphaFoldDB" id="A0A6A6LVA5"/>
<comment type="similarity">
    <text evidence="2">Belongs to the glycosyl hydrolase 35 family.</text>
</comment>
<evidence type="ECO:0000313" key="7">
    <source>
        <dbReference type="Proteomes" id="UP000467840"/>
    </source>
</evidence>
<dbReference type="Gene3D" id="3.20.20.80">
    <property type="entry name" value="Glycosidases"/>
    <property type="match status" value="1"/>
</dbReference>
<dbReference type="PANTHER" id="PTHR23421">
    <property type="entry name" value="BETA-GALACTOSIDASE RELATED"/>
    <property type="match status" value="1"/>
</dbReference>
<dbReference type="PRINTS" id="PR00742">
    <property type="entry name" value="GLHYDRLASE35"/>
</dbReference>
<accession>A0A6A6LVA5</accession>
<keyword evidence="7" id="KW-1185">Reference proteome</keyword>
<feature type="transmembrane region" description="Helical" evidence="4">
    <location>
        <begin position="34"/>
        <end position="59"/>
    </location>
</feature>
<keyword evidence="4" id="KW-0472">Membrane</keyword>
<reference evidence="6 7" key="1">
    <citation type="journal article" date="2020" name="Mol. Plant">
        <title>The Chromosome-Based Rubber Tree Genome Provides New Insights into Spurge Genome Evolution and Rubber Biosynthesis.</title>
        <authorList>
            <person name="Liu J."/>
            <person name="Shi C."/>
            <person name="Shi C.C."/>
            <person name="Li W."/>
            <person name="Zhang Q.J."/>
            <person name="Zhang Y."/>
            <person name="Li K."/>
            <person name="Lu H.F."/>
            <person name="Shi C."/>
            <person name="Zhu S.T."/>
            <person name="Xiao Z.Y."/>
            <person name="Nan H."/>
            <person name="Yue Y."/>
            <person name="Zhu X.G."/>
            <person name="Wu Y."/>
            <person name="Hong X.N."/>
            <person name="Fan G.Y."/>
            <person name="Tong Y."/>
            <person name="Zhang D."/>
            <person name="Mao C.L."/>
            <person name="Liu Y.L."/>
            <person name="Hao S.J."/>
            <person name="Liu W.Q."/>
            <person name="Lv M.Q."/>
            <person name="Zhang H.B."/>
            <person name="Liu Y."/>
            <person name="Hu-Tang G.R."/>
            <person name="Wang J.P."/>
            <person name="Wang J.H."/>
            <person name="Sun Y.H."/>
            <person name="Ni S.B."/>
            <person name="Chen W.B."/>
            <person name="Zhang X.C."/>
            <person name="Jiao Y.N."/>
            <person name="Eichler E.E."/>
            <person name="Li G.H."/>
            <person name="Liu X."/>
            <person name="Gao L.Z."/>
        </authorList>
    </citation>
    <scope>NUCLEOTIDE SEQUENCE [LARGE SCALE GENOMIC DNA]</scope>
    <source>
        <strain evidence="7">cv. GT1</strain>
        <tissue evidence="6">Leaf</tissue>
    </source>
</reference>
<dbReference type="GO" id="GO:0004565">
    <property type="term" value="F:beta-galactosidase activity"/>
    <property type="evidence" value="ECO:0007669"/>
    <property type="project" value="UniProtKB-EC"/>
</dbReference>
<gene>
    <name evidence="6" type="ORF">GH714_028423</name>
</gene>
<dbReference type="EMBL" id="JAAGAX010000009">
    <property type="protein sequence ID" value="KAF2304188.1"/>
    <property type="molecule type" value="Genomic_DNA"/>
</dbReference>
<evidence type="ECO:0000313" key="6">
    <source>
        <dbReference type="EMBL" id="KAF2304188.1"/>
    </source>
</evidence>
<dbReference type="InterPro" id="IPR017853">
    <property type="entry name" value="GH"/>
</dbReference>
<organism evidence="6 7">
    <name type="scientific">Hevea brasiliensis</name>
    <name type="common">Para rubber tree</name>
    <name type="synonym">Siphonia brasiliensis</name>
    <dbReference type="NCBI Taxonomy" id="3981"/>
    <lineage>
        <taxon>Eukaryota</taxon>
        <taxon>Viridiplantae</taxon>
        <taxon>Streptophyta</taxon>
        <taxon>Embryophyta</taxon>
        <taxon>Tracheophyta</taxon>
        <taxon>Spermatophyta</taxon>
        <taxon>Magnoliopsida</taxon>
        <taxon>eudicotyledons</taxon>
        <taxon>Gunneridae</taxon>
        <taxon>Pentapetalae</taxon>
        <taxon>rosids</taxon>
        <taxon>fabids</taxon>
        <taxon>Malpighiales</taxon>
        <taxon>Euphorbiaceae</taxon>
        <taxon>Crotonoideae</taxon>
        <taxon>Micrandreae</taxon>
        <taxon>Hevea</taxon>
    </lineage>
</organism>
<dbReference type="Pfam" id="PF01301">
    <property type="entry name" value="Glyco_hydro_35"/>
    <property type="match status" value="1"/>
</dbReference>
<dbReference type="EC" id="3.2.1.23" evidence="3"/>
<feature type="domain" description="Glycoside hydrolase 35 catalytic" evidence="5">
    <location>
        <begin position="63"/>
        <end position="114"/>
    </location>
</feature>
<evidence type="ECO:0000256" key="4">
    <source>
        <dbReference type="SAM" id="Phobius"/>
    </source>
</evidence>
<sequence>MVVDLSLFPLPPKGQKPLDRRYKKNSHFLFKMLLSSWIVILFITSLSLLCLCSATIVAYDSKSIIINGERKIIFSSAIHYPHSTSEMWPDLSNKSKEGGLDAIETYVFWDRYEPV</sequence>
<dbReference type="SUPFAM" id="SSF51445">
    <property type="entry name" value="(Trans)glycosidases"/>
    <property type="match status" value="1"/>
</dbReference>
<keyword evidence="4" id="KW-0812">Transmembrane</keyword>
<proteinExistence type="inferred from homology"/>
<evidence type="ECO:0000256" key="2">
    <source>
        <dbReference type="ARBA" id="ARBA00009809"/>
    </source>
</evidence>
<comment type="caution">
    <text evidence="6">The sequence shown here is derived from an EMBL/GenBank/DDBJ whole genome shotgun (WGS) entry which is preliminary data.</text>
</comment>
<protein>
    <recommendedName>
        <fullName evidence="3">beta-galactosidase</fullName>
        <ecNumber evidence="3">3.2.1.23</ecNumber>
    </recommendedName>
</protein>
<dbReference type="GO" id="GO:0005975">
    <property type="term" value="P:carbohydrate metabolic process"/>
    <property type="evidence" value="ECO:0007669"/>
    <property type="project" value="InterPro"/>
</dbReference>
<keyword evidence="4" id="KW-1133">Transmembrane helix</keyword>
<evidence type="ECO:0000256" key="1">
    <source>
        <dbReference type="ARBA" id="ARBA00001412"/>
    </source>
</evidence>
<evidence type="ECO:0000256" key="3">
    <source>
        <dbReference type="ARBA" id="ARBA00012756"/>
    </source>
</evidence>
<evidence type="ECO:0000259" key="5">
    <source>
        <dbReference type="Pfam" id="PF01301"/>
    </source>
</evidence>
<dbReference type="InterPro" id="IPR031330">
    <property type="entry name" value="Gly_Hdrlase_35_cat"/>
</dbReference>
<dbReference type="Proteomes" id="UP000467840">
    <property type="component" value="Chromosome 16"/>
</dbReference>
<name>A0A6A6LVA5_HEVBR</name>